<dbReference type="AlphaFoldDB" id="A0A401Z5P1"/>
<sequence length="234" mass="24170">MSDRPVSEAGVVGPGPLVPLDEAYVAHAEVLREVAVCAWDAVPLARGAGRGPGHDLEAALRLADLAARLVECAVVVALEGGASWADVAVLAGVGEDEARGRWAGPVRDWVGAGRRRPPGRVDSVTVAGDVDAWYRGVEPGVEGVVTAGLVSAGPSGEAAREEADRGRAEAAALWRTSPGGSLESGVAWASGLRTQAEHLERLAVLEPPLADEHVAQARELRELAALVEPMPGPF</sequence>
<evidence type="ECO:0000313" key="1">
    <source>
        <dbReference type="EMBL" id="GCE02180.1"/>
    </source>
</evidence>
<accession>A0A401Z5P1</accession>
<keyword evidence="2" id="KW-1185">Reference proteome</keyword>
<dbReference type="OrthoDB" id="9879549at2"/>
<organism evidence="1 2">
    <name type="scientific">Embleya hyalina</name>
    <dbReference type="NCBI Taxonomy" id="516124"/>
    <lineage>
        <taxon>Bacteria</taxon>
        <taxon>Bacillati</taxon>
        <taxon>Actinomycetota</taxon>
        <taxon>Actinomycetes</taxon>
        <taxon>Kitasatosporales</taxon>
        <taxon>Streptomycetaceae</taxon>
        <taxon>Embleya</taxon>
    </lineage>
</organism>
<protein>
    <submittedName>
        <fullName evidence="1">Uncharacterized protein</fullName>
    </submittedName>
</protein>
<dbReference type="EMBL" id="BIFH01000059">
    <property type="protein sequence ID" value="GCE02180.1"/>
    <property type="molecule type" value="Genomic_DNA"/>
</dbReference>
<dbReference type="Proteomes" id="UP000286931">
    <property type="component" value="Unassembled WGS sequence"/>
</dbReference>
<comment type="caution">
    <text evidence="1">The sequence shown here is derived from an EMBL/GenBank/DDBJ whole genome shotgun (WGS) entry which is preliminary data.</text>
</comment>
<gene>
    <name evidence="1" type="ORF">EHYA_09957</name>
</gene>
<dbReference type="RefSeq" id="WP_126643692.1">
    <property type="nucleotide sequence ID" value="NZ_BIFH01000059.1"/>
</dbReference>
<name>A0A401Z5P1_9ACTN</name>
<evidence type="ECO:0000313" key="2">
    <source>
        <dbReference type="Proteomes" id="UP000286931"/>
    </source>
</evidence>
<proteinExistence type="predicted"/>
<reference evidence="1 2" key="1">
    <citation type="submission" date="2018-12" db="EMBL/GenBank/DDBJ databases">
        <title>Draft genome sequence of Embleya hyalina NBRC 13850T.</title>
        <authorList>
            <person name="Komaki H."/>
            <person name="Hosoyama A."/>
            <person name="Kimura A."/>
            <person name="Ichikawa N."/>
            <person name="Tamura T."/>
        </authorList>
    </citation>
    <scope>NUCLEOTIDE SEQUENCE [LARGE SCALE GENOMIC DNA]</scope>
    <source>
        <strain evidence="1 2">NBRC 13850</strain>
    </source>
</reference>